<name>A0AAV1SIF7_9ROSI</name>
<protein>
    <recommendedName>
        <fullName evidence="1">mRNA capping enzyme C-terminal domain-containing protein</fullName>
    </recommendedName>
</protein>
<reference evidence="2 3" key="1">
    <citation type="submission" date="2024-01" db="EMBL/GenBank/DDBJ databases">
        <authorList>
            <person name="Waweru B."/>
        </authorList>
    </citation>
    <scope>NUCLEOTIDE SEQUENCE [LARGE SCALE GENOMIC DNA]</scope>
</reference>
<dbReference type="EMBL" id="CAWUPB010001179">
    <property type="protein sequence ID" value="CAK7350033.1"/>
    <property type="molecule type" value="Genomic_DNA"/>
</dbReference>
<dbReference type="AlphaFoldDB" id="A0AAV1SIF7"/>
<evidence type="ECO:0000313" key="2">
    <source>
        <dbReference type="EMBL" id="CAK7350033.1"/>
    </source>
</evidence>
<proteinExistence type="predicted"/>
<evidence type="ECO:0000313" key="3">
    <source>
        <dbReference type="Proteomes" id="UP001314170"/>
    </source>
</evidence>
<dbReference type="SUPFAM" id="SSF50249">
    <property type="entry name" value="Nucleic acid-binding proteins"/>
    <property type="match status" value="1"/>
</dbReference>
<dbReference type="InterPro" id="IPR013846">
    <property type="entry name" value="mRNA_cap_enzyme_C"/>
</dbReference>
<dbReference type="InterPro" id="IPR012340">
    <property type="entry name" value="NA-bd_OB-fold"/>
</dbReference>
<dbReference type="Pfam" id="PF03919">
    <property type="entry name" value="mRNA_cap_C"/>
    <property type="match status" value="1"/>
</dbReference>
<comment type="caution">
    <text evidence="2">The sequence shown here is derived from an EMBL/GenBank/DDBJ whole genome shotgun (WGS) entry which is preliminary data.</text>
</comment>
<feature type="domain" description="mRNA capping enzyme C-terminal" evidence="1">
    <location>
        <begin position="15"/>
        <end position="55"/>
    </location>
</feature>
<dbReference type="Proteomes" id="UP001314170">
    <property type="component" value="Unassembled WGS sequence"/>
</dbReference>
<gene>
    <name evidence="2" type="ORF">DCAF_LOCUS22757</name>
</gene>
<sequence length="66" mass="7672">MKLMEGHKTLKLTDSNPFSYSGKIVECSWNSDENVWVCMEVRIDKSSPNEFNTLKILYGRDRLKST</sequence>
<evidence type="ECO:0000259" key="1">
    <source>
        <dbReference type="Pfam" id="PF03919"/>
    </source>
</evidence>
<organism evidence="2 3">
    <name type="scientific">Dovyalis caffra</name>
    <dbReference type="NCBI Taxonomy" id="77055"/>
    <lineage>
        <taxon>Eukaryota</taxon>
        <taxon>Viridiplantae</taxon>
        <taxon>Streptophyta</taxon>
        <taxon>Embryophyta</taxon>
        <taxon>Tracheophyta</taxon>
        <taxon>Spermatophyta</taxon>
        <taxon>Magnoliopsida</taxon>
        <taxon>eudicotyledons</taxon>
        <taxon>Gunneridae</taxon>
        <taxon>Pentapetalae</taxon>
        <taxon>rosids</taxon>
        <taxon>fabids</taxon>
        <taxon>Malpighiales</taxon>
        <taxon>Salicaceae</taxon>
        <taxon>Flacourtieae</taxon>
        <taxon>Dovyalis</taxon>
    </lineage>
</organism>
<keyword evidence="3" id="KW-1185">Reference proteome</keyword>
<dbReference type="Gene3D" id="2.40.50.140">
    <property type="entry name" value="Nucleic acid-binding proteins"/>
    <property type="match status" value="1"/>
</dbReference>
<accession>A0AAV1SIF7</accession>